<dbReference type="Proteomes" id="UP000019132">
    <property type="component" value="Unassembled WGS sequence"/>
</dbReference>
<evidence type="ECO:0000313" key="2">
    <source>
        <dbReference type="EnsemblProtists" id="PYU1_T004693"/>
    </source>
</evidence>
<reference evidence="3" key="1">
    <citation type="journal article" date="2010" name="Genome Biol.">
        <title>Genome sequence of the necrotrophic plant pathogen Pythium ultimum reveals original pathogenicity mechanisms and effector repertoire.</title>
        <authorList>
            <person name="Levesque C.A."/>
            <person name="Brouwer H."/>
            <person name="Cano L."/>
            <person name="Hamilton J.P."/>
            <person name="Holt C."/>
            <person name="Huitema E."/>
            <person name="Raffaele S."/>
            <person name="Robideau G.P."/>
            <person name="Thines M."/>
            <person name="Win J."/>
            <person name="Zerillo M.M."/>
            <person name="Beakes G.W."/>
            <person name="Boore J.L."/>
            <person name="Busam D."/>
            <person name="Dumas B."/>
            <person name="Ferriera S."/>
            <person name="Fuerstenberg S.I."/>
            <person name="Gachon C.M."/>
            <person name="Gaulin E."/>
            <person name="Govers F."/>
            <person name="Grenville-Briggs L."/>
            <person name="Horner N."/>
            <person name="Hostetler J."/>
            <person name="Jiang R.H."/>
            <person name="Johnson J."/>
            <person name="Krajaejun T."/>
            <person name="Lin H."/>
            <person name="Meijer H.J."/>
            <person name="Moore B."/>
            <person name="Morris P."/>
            <person name="Phuntmart V."/>
            <person name="Puiu D."/>
            <person name="Shetty J."/>
            <person name="Stajich J.E."/>
            <person name="Tripathy S."/>
            <person name="Wawra S."/>
            <person name="van West P."/>
            <person name="Whitty B.R."/>
            <person name="Coutinho P.M."/>
            <person name="Henrissat B."/>
            <person name="Martin F."/>
            <person name="Thomas P.D."/>
            <person name="Tyler B.M."/>
            <person name="De Vries R.P."/>
            <person name="Kamoun S."/>
            <person name="Yandell M."/>
            <person name="Tisserat N."/>
            <person name="Buell C.R."/>
        </authorList>
    </citation>
    <scope>NUCLEOTIDE SEQUENCE</scope>
    <source>
        <strain evidence="3">DAOM:BR144</strain>
    </source>
</reference>
<accession>K3WIA1</accession>
<dbReference type="EMBL" id="GL376631">
    <property type="status" value="NOT_ANNOTATED_CDS"/>
    <property type="molecule type" value="Genomic_DNA"/>
</dbReference>
<dbReference type="eggNOG" id="ENOG502SD70">
    <property type="taxonomic scope" value="Eukaryota"/>
</dbReference>
<keyword evidence="3" id="KW-1185">Reference proteome</keyword>
<organism evidence="2 3">
    <name type="scientific">Globisporangium ultimum (strain ATCC 200006 / CBS 805.95 / DAOM BR144)</name>
    <name type="common">Pythium ultimum</name>
    <dbReference type="NCBI Taxonomy" id="431595"/>
    <lineage>
        <taxon>Eukaryota</taxon>
        <taxon>Sar</taxon>
        <taxon>Stramenopiles</taxon>
        <taxon>Oomycota</taxon>
        <taxon>Peronosporomycetes</taxon>
        <taxon>Pythiales</taxon>
        <taxon>Pythiaceae</taxon>
        <taxon>Globisporangium</taxon>
    </lineage>
</organism>
<reference evidence="3" key="2">
    <citation type="submission" date="2010-04" db="EMBL/GenBank/DDBJ databases">
        <authorList>
            <person name="Buell R."/>
            <person name="Hamilton J."/>
            <person name="Hostetler J."/>
        </authorList>
    </citation>
    <scope>NUCLEOTIDE SEQUENCE [LARGE SCALE GENOMIC DNA]</scope>
    <source>
        <strain evidence="3">DAOM:BR144</strain>
    </source>
</reference>
<sequence>MANESSSEESFRVEPSPSPARQRREDESAHIPETVAPTVPLTKELEALYDFLLHQKAAQGLSDRDYNELMQLNDKQLEAKMRELENWNFGLNLDEAKEIRDSIAMGILSELPSSSQYPH</sequence>
<dbReference type="HOGENOM" id="CLU_167205_0_0_1"/>
<evidence type="ECO:0000256" key="1">
    <source>
        <dbReference type="SAM" id="MobiDB-lite"/>
    </source>
</evidence>
<protein>
    <submittedName>
        <fullName evidence="2">Uncharacterized protein</fullName>
    </submittedName>
</protein>
<name>K3WIA1_GLOUD</name>
<feature type="region of interest" description="Disordered" evidence="1">
    <location>
        <begin position="1"/>
        <end position="33"/>
    </location>
</feature>
<evidence type="ECO:0000313" key="3">
    <source>
        <dbReference type="Proteomes" id="UP000019132"/>
    </source>
</evidence>
<dbReference type="VEuPathDB" id="FungiDB:PYU1_G004682"/>
<dbReference type="AlphaFoldDB" id="K3WIA1"/>
<dbReference type="InParanoid" id="K3WIA1"/>
<proteinExistence type="predicted"/>
<reference evidence="2" key="3">
    <citation type="submission" date="2015-02" db="UniProtKB">
        <authorList>
            <consortium name="EnsemblProtists"/>
        </authorList>
    </citation>
    <scope>IDENTIFICATION</scope>
    <source>
        <strain evidence="2">DAOM BR144</strain>
    </source>
</reference>
<dbReference type="EnsemblProtists" id="PYU1_T004693">
    <property type="protein sequence ID" value="PYU1_T004693"/>
    <property type="gene ID" value="PYU1_G004682"/>
</dbReference>